<sequence>MNISTSTWDPMIIYITVQKLDYDTHKDWESHVSREYQTELPTLQNMITFLDSKIHTLELTCSPSSSSQKSFKTIERSCHSSAVNIMCKLCKGQHLLCHCKEFVKLDPEKKSEVVKSNRLCYNCLSPGHPVYYCKQKTSCKICGKRHHSLLHHSKKREDFQDTEKNATTPEISMNTLNEQQENLRDESIIVNFAHKQRRALLATALVPVRIEDAIEASQELIKILESGGFILQKWASNSKEFLNTIPQSLKSISVDAQENFIKTLGLIWNMKTDTFHYQIKLPPKSALTTKRIILGDIQRLFDPLGWISPAIITAKILIQNIWKERLGWDEEVGKSTEVEWSKIRDSFKHLHRIKIQRWMGKEVNDEIYLHGSKDNPADIGSRGVYVDNLIDNKLWWEGPESLKEKDVKFSRFTINPTELEIKKIPFEISEV</sequence>
<proteinExistence type="predicted"/>
<name>A0A8S1A0T7_ARCPL</name>
<dbReference type="Pfam" id="PF05380">
    <property type="entry name" value="Peptidase_A17"/>
    <property type="match status" value="1"/>
</dbReference>
<evidence type="ECO:0000313" key="2">
    <source>
        <dbReference type="Proteomes" id="UP000494106"/>
    </source>
</evidence>
<keyword evidence="2" id="KW-1185">Reference proteome</keyword>
<reference evidence="1 2" key="1">
    <citation type="submission" date="2020-04" db="EMBL/GenBank/DDBJ databases">
        <authorList>
            <person name="Wallbank WR R."/>
            <person name="Pardo Diaz C."/>
            <person name="Kozak K."/>
            <person name="Martin S."/>
            <person name="Jiggins C."/>
            <person name="Moest M."/>
            <person name="Warren A I."/>
            <person name="Byers J.R.P. K."/>
            <person name="Montejo-Kovacevich G."/>
            <person name="Yen C E."/>
        </authorList>
    </citation>
    <scope>NUCLEOTIDE SEQUENCE [LARGE SCALE GENOMIC DNA]</scope>
</reference>
<dbReference type="OrthoDB" id="8065733at2759"/>
<dbReference type="PANTHER" id="PTHR47331">
    <property type="entry name" value="PHD-TYPE DOMAIN-CONTAINING PROTEIN"/>
    <property type="match status" value="1"/>
</dbReference>
<dbReference type="Proteomes" id="UP000494106">
    <property type="component" value="Unassembled WGS sequence"/>
</dbReference>
<protein>
    <submittedName>
        <fullName evidence="1">Uncharacterized protein</fullName>
    </submittedName>
</protein>
<organism evidence="1 2">
    <name type="scientific">Arctia plantaginis</name>
    <name type="common">Wood tiger moth</name>
    <name type="synonym">Phalaena plantaginis</name>
    <dbReference type="NCBI Taxonomy" id="874455"/>
    <lineage>
        <taxon>Eukaryota</taxon>
        <taxon>Metazoa</taxon>
        <taxon>Ecdysozoa</taxon>
        <taxon>Arthropoda</taxon>
        <taxon>Hexapoda</taxon>
        <taxon>Insecta</taxon>
        <taxon>Pterygota</taxon>
        <taxon>Neoptera</taxon>
        <taxon>Endopterygota</taxon>
        <taxon>Lepidoptera</taxon>
        <taxon>Glossata</taxon>
        <taxon>Ditrysia</taxon>
        <taxon>Noctuoidea</taxon>
        <taxon>Erebidae</taxon>
        <taxon>Arctiinae</taxon>
        <taxon>Arctia</taxon>
    </lineage>
</organism>
<accession>A0A8S1A0T7</accession>
<dbReference type="EMBL" id="CADEBC010000511">
    <property type="protein sequence ID" value="CAB3241568.1"/>
    <property type="molecule type" value="Genomic_DNA"/>
</dbReference>
<comment type="caution">
    <text evidence="1">The sequence shown here is derived from an EMBL/GenBank/DDBJ whole genome shotgun (WGS) entry which is preliminary data.</text>
</comment>
<gene>
    <name evidence="1" type="ORF">APLA_LOCUS8724</name>
</gene>
<evidence type="ECO:0000313" key="1">
    <source>
        <dbReference type="EMBL" id="CAB3241568.1"/>
    </source>
</evidence>
<dbReference type="InterPro" id="IPR008042">
    <property type="entry name" value="Retrotrans_Pao"/>
</dbReference>
<dbReference type="AlphaFoldDB" id="A0A8S1A0T7"/>